<dbReference type="InterPro" id="IPR036615">
    <property type="entry name" value="Mur_ligase_C_dom_sf"/>
</dbReference>
<dbReference type="Gene3D" id="3.40.1190.10">
    <property type="entry name" value="Mur-like, catalytic domain"/>
    <property type="match status" value="1"/>
</dbReference>
<dbReference type="GO" id="GO:0008841">
    <property type="term" value="F:dihydrofolate synthase activity"/>
    <property type="evidence" value="ECO:0007669"/>
    <property type="project" value="UniProtKB-EC"/>
</dbReference>
<accession>A0ABT9Z0A2</accession>
<keyword evidence="4" id="KW-0479">Metal-binding</keyword>
<comment type="similarity">
    <text evidence="1 10">Belongs to the folylpolyglutamate synthase family.</text>
</comment>
<evidence type="ECO:0000256" key="9">
    <source>
        <dbReference type="ARBA" id="ARBA00047493"/>
    </source>
</evidence>
<organism evidence="13 14">
    <name type="scientific">Metabacillus niabensis</name>
    <dbReference type="NCBI Taxonomy" id="324854"/>
    <lineage>
        <taxon>Bacteria</taxon>
        <taxon>Bacillati</taxon>
        <taxon>Bacillota</taxon>
        <taxon>Bacilli</taxon>
        <taxon>Bacillales</taxon>
        <taxon>Bacillaceae</taxon>
        <taxon>Metabacillus</taxon>
    </lineage>
</organism>
<evidence type="ECO:0000256" key="8">
    <source>
        <dbReference type="ARBA" id="ARBA00030592"/>
    </source>
</evidence>
<evidence type="ECO:0000256" key="1">
    <source>
        <dbReference type="ARBA" id="ARBA00008276"/>
    </source>
</evidence>
<dbReference type="EC" id="6.3.2.17" evidence="2"/>
<dbReference type="InterPro" id="IPR004101">
    <property type="entry name" value="Mur_ligase_C"/>
</dbReference>
<dbReference type="Pfam" id="PF02875">
    <property type="entry name" value="Mur_ligase_C"/>
    <property type="match status" value="1"/>
</dbReference>
<dbReference type="SUPFAM" id="SSF53244">
    <property type="entry name" value="MurD-like peptide ligases, peptide-binding domain"/>
    <property type="match status" value="1"/>
</dbReference>
<feature type="domain" description="Mur ligase C-terminal" evidence="11">
    <location>
        <begin position="302"/>
        <end position="421"/>
    </location>
</feature>
<reference evidence="13 14" key="1">
    <citation type="submission" date="2023-07" db="EMBL/GenBank/DDBJ databases">
        <title>Genomic Encyclopedia of Type Strains, Phase IV (KMG-IV): sequencing the most valuable type-strain genomes for metagenomic binning, comparative biology and taxonomic classification.</title>
        <authorList>
            <person name="Goeker M."/>
        </authorList>
    </citation>
    <scope>NUCLEOTIDE SEQUENCE [LARGE SCALE GENOMIC DNA]</scope>
    <source>
        <strain evidence="13 14">DSM 17723</strain>
    </source>
</reference>
<dbReference type="InterPro" id="IPR036565">
    <property type="entry name" value="Mur-like_cat_sf"/>
</dbReference>
<evidence type="ECO:0000256" key="3">
    <source>
        <dbReference type="ARBA" id="ARBA00022598"/>
    </source>
</evidence>
<sequence length="443" mass="50817">MFANYDEAINWIHSRLKFGVKPGLKRMEWFLEKYNHPEENLQIIHVAGTNGKGSTISYMRHMLMEAGYKVGTFTSPYIELFNERISVNGQPISDEAMLSLVNEIKPYVEQIEQTELGSPTEFEVITMMMYLYFGKYNQPDFLLLETGLGGRLDSTNVINHPLLSIITNVGYDHMNILGNTIEEIAAEKAGIIKSGVPVFTAIENENGIQVVKDVAKRKNAPLFIYGTDFNIVKHQLHRNGELFSLETSSYVYDDVLITMKGEHQTKNAALAISAIDYLKRKNIVNINEMQLKTALEKTNWIGRFEKVYDNPEVIIDGAHNIEGIESLVSTLKRHYGNRNIHFLVSILNDKNYEEMIHLLTRIATSMHFTSFDFPRAAKASELYSVCELGNKSYSDDWVEKIQNLLKIYENRGDDLIVVVGSLYFISHIRNYFYEKNNWKNIPL</sequence>
<dbReference type="Gene3D" id="3.90.190.20">
    <property type="entry name" value="Mur ligase, C-terminal domain"/>
    <property type="match status" value="1"/>
</dbReference>
<dbReference type="PANTHER" id="PTHR11136:SF0">
    <property type="entry name" value="DIHYDROFOLATE SYNTHETASE-RELATED"/>
    <property type="match status" value="1"/>
</dbReference>
<dbReference type="Proteomes" id="UP001232245">
    <property type="component" value="Unassembled WGS sequence"/>
</dbReference>
<dbReference type="PANTHER" id="PTHR11136">
    <property type="entry name" value="FOLYLPOLYGLUTAMATE SYNTHASE-RELATED"/>
    <property type="match status" value="1"/>
</dbReference>
<dbReference type="InterPro" id="IPR013221">
    <property type="entry name" value="Mur_ligase_cen"/>
</dbReference>
<comment type="catalytic activity">
    <reaction evidence="9">
        <text>(6S)-5,6,7,8-tetrahydrofolyl-(gamma-L-Glu)(n) + L-glutamate + ATP = (6S)-5,6,7,8-tetrahydrofolyl-(gamma-L-Glu)(n+1) + ADP + phosphate + H(+)</text>
        <dbReference type="Rhea" id="RHEA:10580"/>
        <dbReference type="Rhea" id="RHEA-COMP:14738"/>
        <dbReference type="Rhea" id="RHEA-COMP:14740"/>
        <dbReference type="ChEBI" id="CHEBI:15378"/>
        <dbReference type="ChEBI" id="CHEBI:29985"/>
        <dbReference type="ChEBI" id="CHEBI:30616"/>
        <dbReference type="ChEBI" id="CHEBI:43474"/>
        <dbReference type="ChEBI" id="CHEBI:141005"/>
        <dbReference type="ChEBI" id="CHEBI:456216"/>
        <dbReference type="EC" id="6.3.2.17"/>
    </reaction>
</comment>
<dbReference type="EMBL" id="JAUSTZ010000002">
    <property type="protein sequence ID" value="MDQ0224705.1"/>
    <property type="molecule type" value="Genomic_DNA"/>
</dbReference>
<evidence type="ECO:0000256" key="4">
    <source>
        <dbReference type="ARBA" id="ARBA00022723"/>
    </source>
</evidence>
<dbReference type="PIRSF" id="PIRSF001563">
    <property type="entry name" value="Folylpolyglu_synth"/>
    <property type="match status" value="1"/>
</dbReference>
<keyword evidence="5 10" id="KW-0547">Nucleotide-binding</keyword>
<keyword evidence="3 10" id="KW-0436">Ligase</keyword>
<gene>
    <name evidence="13" type="ORF">J2S02_001034</name>
</gene>
<dbReference type="RefSeq" id="WP_174880052.1">
    <property type="nucleotide sequence ID" value="NZ_CADEPK010000093.1"/>
</dbReference>
<feature type="domain" description="Mur ligase central" evidence="12">
    <location>
        <begin position="46"/>
        <end position="274"/>
    </location>
</feature>
<dbReference type="GO" id="GO:0004326">
    <property type="term" value="F:tetrahydrofolylpolyglutamate synthase activity"/>
    <property type="evidence" value="ECO:0007669"/>
    <property type="project" value="UniProtKB-EC"/>
</dbReference>
<evidence type="ECO:0000259" key="11">
    <source>
        <dbReference type="Pfam" id="PF02875"/>
    </source>
</evidence>
<keyword evidence="14" id="KW-1185">Reference proteome</keyword>
<dbReference type="SUPFAM" id="SSF53623">
    <property type="entry name" value="MurD-like peptide ligases, catalytic domain"/>
    <property type="match status" value="1"/>
</dbReference>
<keyword evidence="6 10" id="KW-0067">ATP-binding</keyword>
<dbReference type="PROSITE" id="PS01011">
    <property type="entry name" value="FOLYLPOLYGLU_SYNT_1"/>
    <property type="match status" value="1"/>
</dbReference>
<proteinExistence type="inferred from homology"/>
<dbReference type="NCBIfam" id="TIGR01499">
    <property type="entry name" value="folC"/>
    <property type="match status" value="1"/>
</dbReference>
<evidence type="ECO:0000256" key="5">
    <source>
        <dbReference type="ARBA" id="ARBA00022741"/>
    </source>
</evidence>
<evidence type="ECO:0000256" key="2">
    <source>
        <dbReference type="ARBA" id="ARBA00013025"/>
    </source>
</evidence>
<dbReference type="InterPro" id="IPR018109">
    <property type="entry name" value="Folylpolyglutamate_synth_CS"/>
</dbReference>
<dbReference type="InterPro" id="IPR001645">
    <property type="entry name" value="Folylpolyglutamate_synth"/>
</dbReference>
<evidence type="ECO:0000259" key="12">
    <source>
        <dbReference type="Pfam" id="PF08245"/>
    </source>
</evidence>
<evidence type="ECO:0000313" key="14">
    <source>
        <dbReference type="Proteomes" id="UP001232245"/>
    </source>
</evidence>
<comment type="caution">
    <text evidence="13">The sequence shown here is derived from an EMBL/GenBank/DDBJ whole genome shotgun (WGS) entry which is preliminary data.</text>
</comment>
<name>A0ABT9Z0A2_9BACI</name>
<dbReference type="PROSITE" id="PS01012">
    <property type="entry name" value="FOLYLPOLYGLU_SYNT_2"/>
    <property type="match status" value="1"/>
</dbReference>
<evidence type="ECO:0000313" key="13">
    <source>
        <dbReference type="EMBL" id="MDQ0224705.1"/>
    </source>
</evidence>
<keyword evidence="7" id="KW-0460">Magnesium</keyword>
<evidence type="ECO:0000256" key="10">
    <source>
        <dbReference type="PIRNR" id="PIRNR001563"/>
    </source>
</evidence>
<protein>
    <recommendedName>
        <fullName evidence="2">tetrahydrofolate synthase</fullName>
        <ecNumber evidence="2">6.3.2.17</ecNumber>
    </recommendedName>
    <alternativeName>
        <fullName evidence="8">Tetrahydrofolylpolyglutamate synthase</fullName>
    </alternativeName>
</protein>
<evidence type="ECO:0000256" key="6">
    <source>
        <dbReference type="ARBA" id="ARBA00022840"/>
    </source>
</evidence>
<dbReference type="Pfam" id="PF08245">
    <property type="entry name" value="Mur_ligase_M"/>
    <property type="match status" value="1"/>
</dbReference>
<evidence type="ECO:0000256" key="7">
    <source>
        <dbReference type="ARBA" id="ARBA00022842"/>
    </source>
</evidence>